<feature type="chain" id="PRO_5020771506" evidence="2">
    <location>
        <begin position="23"/>
        <end position="146"/>
    </location>
</feature>
<keyword evidence="4" id="KW-1185">Reference proteome</keyword>
<evidence type="ECO:0000313" key="4">
    <source>
        <dbReference type="Proteomes" id="UP000305751"/>
    </source>
</evidence>
<evidence type="ECO:0000313" key="3">
    <source>
        <dbReference type="EMBL" id="TGX98417.1"/>
    </source>
</evidence>
<feature type="transmembrane region" description="Helical" evidence="1">
    <location>
        <begin position="122"/>
        <end position="142"/>
    </location>
</feature>
<dbReference type="EMBL" id="SRZA01000074">
    <property type="protein sequence ID" value="TGX98417.1"/>
    <property type="molecule type" value="Genomic_DNA"/>
</dbReference>
<keyword evidence="1" id="KW-1133">Transmembrane helix</keyword>
<accession>A0A4S2ACI8</accession>
<evidence type="ECO:0000256" key="1">
    <source>
        <dbReference type="SAM" id="Phobius"/>
    </source>
</evidence>
<keyword evidence="1" id="KW-0472">Membrane</keyword>
<keyword evidence="2" id="KW-0732">Signal</keyword>
<dbReference type="Proteomes" id="UP000305751">
    <property type="component" value="Unassembled WGS sequence"/>
</dbReference>
<organism evidence="3 4">
    <name type="scientific">Bacteroides acidifaciens</name>
    <dbReference type="NCBI Taxonomy" id="85831"/>
    <lineage>
        <taxon>Bacteria</taxon>
        <taxon>Pseudomonadati</taxon>
        <taxon>Bacteroidota</taxon>
        <taxon>Bacteroidia</taxon>
        <taxon>Bacteroidales</taxon>
        <taxon>Bacteroidaceae</taxon>
        <taxon>Bacteroides</taxon>
    </lineage>
</organism>
<sequence>MKHLLWILIALCLVSCAGPRYTSTTSAKQESDYVNTLRLDSLFRSAMQRDSIYVHDSIYVREKGDTVTKYVEKVRYQYKTLTDTIYRNISQRDTVYIERTDSVVVEKPCYIEKRLKWYESGYLWLGKICCIAAILWALFLYLKRKF</sequence>
<dbReference type="RefSeq" id="WP_136014869.1">
    <property type="nucleotide sequence ID" value="NZ_SRZA01000074.1"/>
</dbReference>
<name>A0A4S2ACI8_9BACE</name>
<evidence type="ECO:0000256" key="2">
    <source>
        <dbReference type="SAM" id="SignalP"/>
    </source>
</evidence>
<comment type="caution">
    <text evidence="3">The sequence shown here is derived from an EMBL/GenBank/DDBJ whole genome shotgun (WGS) entry which is preliminary data.</text>
</comment>
<gene>
    <name evidence="3" type="ORF">E5356_16815</name>
</gene>
<keyword evidence="1" id="KW-0812">Transmembrane</keyword>
<proteinExistence type="predicted"/>
<dbReference type="AlphaFoldDB" id="A0A4S2ACI8"/>
<protein>
    <submittedName>
        <fullName evidence="3">Uncharacterized protein</fullName>
    </submittedName>
</protein>
<feature type="signal peptide" evidence="2">
    <location>
        <begin position="1"/>
        <end position="22"/>
    </location>
</feature>
<reference evidence="3 4" key="1">
    <citation type="submission" date="2019-04" db="EMBL/GenBank/DDBJ databases">
        <title>Microbes associate with the intestines of laboratory mice.</title>
        <authorList>
            <person name="Navarre W."/>
            <person name="Wong E."/>
            <person name="Huang K."/>
            <person name="Tropini C."/>
            <person name="Ng K."/>
            <person name="Yu B."/>
        </authorList>
    </citation>
    <scope>NUCLEOTIDE SEQUENCE [LARGE SCALE GENOMIC DNA]</scope>
    <source>
        <strain evidence="3 4">NM70_E10</strain>
    </source>
</reference>